<dbReference type="RefSeq" id="WP_123795106.1">
    <property type="nucleotide sequence ID" value="NZ_CP031699.1"/>
</dbReference>
<feature type="signal peptide" evidence="1">
    <location>
        <begin position="1"/>
        <end position="23"/>
    </location>
</feature>
<proteinExistence type="predicted"/>
<keyword evidence="1" id="KW-0732">Signal</keyword>
<dbReference type="EMBL" id="CP031699">
    <property type="protein sequence ID" value="QEY23717.1"/>
    <property type="molecule type" value="Genomic_DNA"/>
</dbReference>
<dbReference type="AlphaFoldDB" id="A0A5P3MQ55"/>
<reference evidence="2 3" key="1">
    <citation type="submission" date="2018-08" db="EMBL/GenBank/DDBJ databases">
        <title>Neisseria animalis ATCC 49930 complete genome.</title>
        <authorList>
            <person name="Veseli I.A."/>
            <person name="Mascarenhas dos Santos A.C."/>
            <person name="Buttler R."/>
            <person name="Pombert J.-F."/>
        </authorList>
    </citation>
    <scope>NUCLEOTIDE SEQUENCE [LARGE SCALE GENOMIC DNA]</scope>
    <source>
        <strain evidence="2 3">ATCC 49930</strain>
    </source>
</reference>
<feature type="chain" id="PRO_5031520364" evidence="1">
    <location>
        <begin position="24"/>
        <end position="132"/>
    </location>
</feature>
<gene>
    <name evidence="2" type="ORF">D0T90_03680</name>
</gene>
<keyword evidence="3" id="KW-1185">Reference proteome</keyword>
<sequence length="132" mass="14689">MSKWKSPVALVLAAFVLAAFVLAACGGEGKGLPQTAQTTAEDGTFKFDKTSHSVNPQYTLHGLRHLVMDNRSYAEKYAENYPEQWKTAEEHFGRAETAFQAGDAEAADTDFRVAMEQYQVILKTEQQKKEAK</sequence>
<accession>A0A5P3MQ55</accession>
<name>A0A5P3MQ55_NEIAN</name>
<organism evidence="2 3">
    <name type="scientific">Neisseria animalis</name>
    <dbReference type="NCBI Taxonomy" id="492"/>
    <lineage>
        <taxon>Bacteria</taxon>
        <taxon>Pseudomonadati</taxon>
        <taxon>Pseudomonadota</taxon>
        <taxon>Betaproteobacteria</taxon>
        <taxon>Neisseriales</taxon>
        <taxon>Neisseriaceae</taxon>
        <taxon>Neisseria</taxon>
    </lineage>
</organism>
<evidence type="ECO:0000313" key="2">
    <source>
        <dbReference type="EMBL" id="QEY23717.1"/>
    </source>
</evidence>
<dbReference type="PROSITE" id="PS51257">
    <property type="entry name" value="PROKAR_LIPOPROTEIN"/>
    <property type="match status" value="1"/>
</dbReference>
<dbReference type="OrthoDB" id="8606221at2"/>
<protein>
    <submittedName>
        <fullName evidence="2">Uncharacterized protein</fullName>
    </submittedName>
</protein>
<dbReference type="Proteomes" id="UP000325536">
    <property type="component" value="Chromosome"/>
</dbReference>
<evidence type="ECO:0000256" key="1">
    <source>
        <dbReference type="SAM" id="SignalP"/>
    </source>
</evidence>
<evidence type="ECO:0000313" key="3">
    <source>
        <dbReference type="Proteomes" id="UP000325536"/>
    </source>
</evidence>
<dbReference type="KEGG" id="naq:D0T90_03680"/>